<evidence type="ECO:0000256" key="2">
    <source>
        <dbReference type="ARBA" id="ARBA00023186"/>
    </source>
</evidence>
<dbReference type="NCBIfam" id="NF009489">
    <property type="entry name" value="PRK12851.1"/>
    <property type="match status" value="1"/>
</dbReference>
<dbReference type="AlphaFoldDB" id="B3R0K8"/>
<dbReference type="NCBIfam" id="NF009487">
    <property type="entry name" value="PRK12849.1"/>
    <property type="match status" value="1"/>
</dbReference>
<sequence length="536" mass="58611">MAKEIIYNKEARKELLKGVDILSNTVKVTLGPKGRNVILEKNYESPLIVNDGVSIAKEIELKDPFQNMGAKLLYEVASKTNDNAGDGTTTATILAQKMIHRGFKAIDLGANPVLVKEGIEKATKKVISKLLEKSKPVITQEDIENVASISSGSKEIGKIIALAMQKVTKNGVINVDESKGFETKLEVVEGMQYDKGYASPYFVNNRETMSVDLEQPLVLVTDHKINNIQEILHLLEEVVKQGKSLLIIADSVENEVTSILVINKMKGTFNIVVTNAPGFGDNQKENLQDIAILTQAKFISKDLNMNLKDIKMKDLGNVHKALIKKDNTVLVGAQKTSALKERIKEIEIQCANADNEFEKNNLKERLAKLSGGVALIKVGAATETELKEKKLRIEDALNATKAAITEGIVVGGGKALIEIYKELNVNLTDSNPDIQKGINVVIESLLAPTYQIAENAGFDGDHVIRKQLSEPENFGFDAKEGIYTNLLKKGIIDPTKVARQAVINAASIASLIITTEAAVVTIKENNNKENSMMMPE</sequence>
<dbReference type="Gene3D" id="3.30.260.10">
    <property type="entry name" value="TCP-1-like chaperonin intermediate domain"/>
    <property type="match status" value="1"/>
</dbReference>
<keyword evidence="5" id="KW-0175">Coiled coil</keyword>
<name>B3R0K8_PHYMT</name>
<dbReference type="NCBIfam" id="NF000592">
    <property type="entry name" value="PRK00013.1"/>
    <property type="match status" value="1"/>
</dbReference>
<dbReference type="CDD" id="cd03344">
    <property type="entry name" value="GroEL"/>
    <property type="match status" value="1"/>
</dbReference>
<dbReference type="NCBIfam" id="TIGR02348">
    <property type="entry name" value="GroEL"/>
    <property type="match status" value="1"/>
</dbReference>
<dbReference type="InterPro" id="IPR001844">
    <property type="entry name" value="Cpn60/GroEL"/>
</dbReference>
<evidence type="ECO:0000256" key="4">
    <source>
        <dbReference type="RuleBase" id="RU000419"/>
    </source>
</evidence>
<comment type="similarity">
    <text evidence="1 3">Belongs to the chaperonin (HSP60) family.</text>
</comment>
<evidence type="ECO:0000256" key="1">
    <source>
        <dbReference type="ARBA" id="ARBA00006607"/>
    </source>
</evidence>
<evidence type="ECO:0000256" key="5">
    <source>
        <dbReference type="SAM" id="Coils"/>
    </source>
</evidence>
<dbReference type="KEGG" id="pml:ATP_00185"/>
<dbReference type="Pfam" id="PF00118">
    <property type="entry name" value="Cpn60_TCP1"/>
    <property type="match status" value="1"/>
</dbReference>
<dbReference type="NCBIfam" id="NF009488">
    <property type="entry name" value="PRK12850.1"/>
    <property type="match status" value="1"/>
</dbReference>
<dbReference type="Proteomes" id="UP000002020">
    <property type="component" value="Chromosome"/>
</dbReference>
<dbReference type="EMBL" id="CU469464">
    <property type="protein sequence ID" value="CAP18372.1"/>
    <property type="molecule type" value="Genomic_DNA"/>
</dbReference>
<dbReference type="Gene3D" id="1.10.560.10">
    <property type="entry name" value="GroEL-like equatorial domain"/>
    <property type="match status" value="1"/>
</dbReference>
<protein>
    <recommendedName>
        <fullName evidence="4">60 kDa chaperonin</fullName>
    </recommendedName>
</protein>
<organism evidence="7">
    <name type="scientific">Phytoplasma mali (strain AT)</name>
    <dbReference type="NCBI Taxonomy" id="482235"/>
    <lineage>
        <taxon>Bacteria</taxon>
        <taxon>Bacillati</taxon>
        <taxon>Mycoplasmatota</taxon>
        <taxon>Mollicutes</taxon>
        <taxon>Acholeplasmatales</taxon>
        <taxon>Acholeplasmataceae</taxon>
        <taxon>Candidatus Phytoplasma</taxon>
        <taxon>16SrX (Apple proliferation group)</taxon>
    </lineage>
</organism>
<dbReference type="FunFam" id="3.50.7.10:FF:000001">
    <property type="entry name" value="60 kDa chaperonin"/>
    <property type="match status" value="1"/>
</dbReference>
<accession>B3R0K8</accession>
<dbReference type="eggNOG" id="COG0459">
    <property type="taxonomic scope" value="Bacteria"/>
</dbReference>
<dbReference type="InterPro" id="IPR027413">
    <property type="entry name" value="GROEL-like_equatorial_sf"/>
</dbReference>
<dbReference type="Gene3D" id="3.50.7.10">
    <property type="entry name" value="GroEL"/>
    <property type="match status" value="1"/>
</dbReference>
<dbReference type="SUPFAM" id="SSF48592">
    <property type="entry name" value="GroEL equatorial domain-like"/>
    <property type="match status" value="1"/>
</dbReference>
<keyword evidence="7" id="KW-1185">Reference proteome</keyword>
<dbReference type="SUPFAM" id="SSF54849">
    <property type="entry name" value="GroEL-intermediate domain like"/>
    <property type="match status" value="2"/>
</dbReference>
<keyword evidence="2" id="KW-0143">Chaperone</keyword>
<gene>
    <name evidence="6" type="primary">groEL</name>
    <name evidence="6" type="ordered locus">ATP_00185</name>
</gene>
<feature type="coiled-coil region" evidence="5">
    <location>
        <begin position="336"/>
        <end position="363"/>
    </location>
</feature>
<dbReference type="GO" id="GO:0042026">
    <property type="term" value="P:protein refolding"/>
    <property type="evidence" value="ECO:0007669"/>
    <property type="project" value="InterPro"/>
</dbReference>
<evidence type="ECO:0000256" key="3">
    <source>
        <dbReference type="RuleBase" id="RU000418"/>
    </source>
</evidence>
<dbReference type="InterPro" id="IPR002423">
    <property type="entry name" value="Cpn60/GroEL/TCP-1"/>
</dbReference>
<evidence type="ECO:0000313" key="6">
    <source>
        <dbReference type="EMBL" id="CAP18372.1"/>
    </source>
</evidence>
<dbReference type="GO" id="GO:0005524">
    <property type="term" value="F:ATP binding"/>
    <property type="evidence" value="ECO:0007669"/>
    <property type="project" value="InterPro"/>
</dbReference>
<dbReference type="InterPro" id="IPR027410">
    <property type="entry name" value="TCP-1-like_intermed_sf"/>
</dbReference>
<comment type="function">
    <text evidence="4">Together with its co-chaperonin GroES, plays an essential role in assisting protein folding. The GroEL-GroES system forms a nano-cage that allows encapsulation of the non-native substrate proteins and provides a physical environment optimized to promote and accelerate protein folding.</text>
</comment>
<dbReference type="SUPFAM" id="SSF52029">
    <property type="entry name" value="GroEL apical domain-like"/>
    <property type="match status" value="1"/>
</dbReference>
<dbReference type="InterPro" id="IPR027409">
    <property type="entry name" value="GroEL-like_apical_dom_sf"/>
</dbReference>
<evidence type="ECO:0000313" key="7">
    <source>
        <dbReference type="Proteomes" id="UP000002020"/>
    </source>
</evidence>
<dbReference type="STRING" id="37692.ATP_00185"/>
<comment type="subunit">
    <text evidence="4">Forms a cylinder of 14 subunits composed of two heptameric rings stacked back-to-back. Interacts with the co-chaperonin GroES.</text>
</comment>
<dbReference type="PRINTS" id="PR00298">
    <property type="entry name" value="CHAPERONIN60"/>
</dbReference>
<dbReference type="PANTHER" id="PTHR45633">
    <property type="entry name" value="60 KDA HEAT SHOCK PROTEIN, MITOCHONDRIAL"/>
    <property type="match status" value="1"/>
</dbReference>
<proteinExistence type="inferred from homology"/>
<dbReference type="GO" id="GO:0140662">
    <property type="term" value="F:ATP-dependent protein folding chaperone"/>
    <property type="evidence" value="ECO:0007669"/>
    <property type="project" value="InterPro"/>
</dbReference>
<dbReference type="HOGENOM" id="CLU_016503_3_0_14"/>
<reference evidence="6 7" key="1">
    <citation type="journal article" date="2008" name="BMC Genomics">
        <title>The linear chromosome of the plant-pathogenic mycoplasma 'Candidatus Phytoplasma mali'.</title>
        <authorList>
            <person name="Kube M."/>
            <person name="Schneider B."/>
            <person name="Kuhl H."/>
            <person name="Dandekar T."/>
            <person name="Heitmann K."/>
            <person name="Migdoll A.M."/>
            <person name="Reinhardt R."/>
            <person name="Seemueller E."/>
        </authorList>
    </citation>
    <scope>NUCLEOTIDE SEQUENCE [LARGE SCALE GENOMIC DNA]</scope>
    <source>
        <strain evidence="6 7">AT</strain>
    </source>
</reference>